<dbReference type="AlphaFoldDB" id="A0AAW0H0B7"/>
<dbReference type="PANTHER" id="PTHR21584:SF10">
    <property type="entry name" value="G2 AND S PHASE-EXPRESSED PROTEIN 1"/>
    <property type="match status" value="1"/>
</dbReference>
<feature type="compositionally biased region" description="Low complexity" evidence="5">
    <location>
        <begin position="756"/>
        <end position="781"/>
    </location>
</feature>
<feature type="non-terminal residue" evidence="7">
    <location>
        <position position="973"/>
    </location>
</feature>
<evidence type="ECO:0000256" key="3">
    <source>
        <dbReference type="ARBA" id="ARBA00022553"/>
    </source>
</evidence>
<keyword evidence="3" id="KW-0597">Phosphoprotein</keyword>
<dbReference type="InterPro" id="IPR032768">
    <property type="entry name" value="GTSE1_N"/>
</dbReference>
<sequence length="973" mass="102935">METLGPNTLGGTEVGSRALEALTIDAPAAAVLPFLLGMNQESLALTILPIVQVTLNWSPSLAGAPRASPCSNRPIGDRRRPALHLNPWRNTSWVFVPPSERLRGKEHEVERVGNPARASEAEENGLPGLLCSSESGVRYPVSGRTVSGRHGASWGLPLTCPHPLVTFLPAAIFMEGGDGRDVPSASQAREVKMDAGNKEDIVLLEDEKFDFDLSLSSSSANEDDEVFFGAVGHKERCIAASLRLGNQVSEQALAAASGSPLTWSPLTGEKFVEVYKEAHLLALQIESHSRREVAQAAKPPNPGKQGVERFLQDSKLKISLFEKEQKREKSPMSLKRETFCLPVSGVQPPLGETQLLASPALLSSPVPVGPVEIQSNQDLPCSSQPPPGVARTSQPPHQAGPPRRITSKLQPPRALPVRGKPLHLATEKLKKEVPTSVQRMKPPSQKGSQSDVPLDKPSTAPDAASRGSRPGKRSLPVPNKSGLKKTLLKPPGYTSSLTRKSSASGSASSLMSGACVSPAAGKAKSSDLSNVPANSSRPLSNSSKLGKVGPASLHQALPAVPARASCKQAKGADAAQTAVEQPKASILTPLSQPPQTPEQGGPRLGPDTLTSQLNKTSSVKRQDSYLNCKTEAVSTDTNLFKVPQFSVGESIDGMTPKFSRTHRLQSWTPTSRVISSTPVRCSLGPTSQGLPSSVRTPVSTRRMSALPTPASRRLSGLPLMAPQSMPRALASPLCLPARRLSSEPRRRSTVRAEPTQESSGNGQGQGLSSDESSSPPSSVPQALDFSPEKSDFPPSHGSTAVTAQGEAETQENTSPSKDLLLDIKLDQLTITPEAGGRDLSDHPLIDFSNTPESNMALGPSSWPLMDLIMNTPNMARNNVGKPPKAELGQVRSGRASILTSAQGAVRPGPRMVPLGLTGFVSHSHVGQAWLLCGHPLPSGILVDLEVPSGEQSGPQHHMVLLPVSGSHSAYECA</sequence>
<feature type="region of interest" description="Disordered" evidence="5">
    <location>
        <begin position="571"/>
        <end position="622"/>
    </location>
</feature>
<gene>
    <name evidence="7" type="ORF">U0070_026830</name>
</gene>
<evidence type="ECO:0000256" key="4">
    <source>
        <dbReference type="ARBA" id="ARBA00023212"/>
    </source>
</evidence>
<name>A0AAW0H0B7_MYOGA</name>
<feature type="region of interest" description="Disordered" evidence="5">
    <location>
        <begin position="368"/>
        <end position="549"/>
    </location>
</feature>
<dbReference type="EMBL" id="JBBHLL010001193">
    <property type="protein sequence ID" value="KAK7796434.1"/>
    <property type="molecule type" value="Genomic_DNA"/>
</dbReference>
<evidence type="ECO:0000313" key="8">
    <source>
        <dbReference type="Proteomes" id="UP001488838"/>
    </source>
</evidence>
<feature type="region of interest" description="Disordered" evidence="5">
    <location>
        <begin position="730"/>
        <end position="818"/>
    </location>
</feature>
<evidence type="ECO:0000313" key="7">
    <source>
        <dbReference type="EMBL" id="KAK7796434.1"/>
    </source>
</evidence>
<reference evidence="7 8" key="1">
    <citation type="journal article" date="2023" name="bioRxiv">
        <title>Conserved and derived expression patterns and positive selection on dental genes reveal complex evolutionary context of ever-growing rodent molars.</title>
        <authorList>
            <person name="Calamari Z.T."/>
            <person name="Song A."/>
            <person name="Cohen E."/>
            <person name="Akter M."/>
            <person name="Roy R.D."/>
            <person name="Hallikas O."/>
            <person name="Christensen M.M."/>
            <person name="Li P."/>
            <person name="Marangoni P."/>
            <person name="Jernvall J."/>
            <person name="Klein O.D."/>
        </authorList>
    </citation>
    <scope>NUCLEOTIDE SEQUENCE [LARGE SCALE GENOMIC DNA]</scope>
    <source>
        <strain evidence="7">V071</strain>
    </source>
</reference>
<feature type="compositionally biased region" description="Polar residues" evidence="5">
    <location>
        <begin position="526"/>
        <end position="544"/>
    </location>
</feature>
<feature type="compositionally biased region" description="Polar residues" evidence="5">
    <location>
        <begin position="373"/>
        <end position="382"/>
    </location>
</feature>
<dbReference type="PANTHER" id="PTHR21584">
    <property type="entry name" value="DIFFERENTIAL DISPLAY AND ACTIVATED BY P53 DDA3 /G2 S PHASE EXPRESSED 1"/>
    <property type="match status" value="1"/>
</dbReference>
<evidence type="ECO:0000256" key="2">
    <source>
        <dbReference type="ARBA" id="ARBA00022490"/>
    </source>
</evidence>
<feature type="compositionally biased region" description="Polar residues" evidence="5">
    <location>
        <begin position="678"/>
        <end position="702"/>
    </location>
</feature>
<comment type="caution">
    <text evidence="7">The sequence shown here is derived from an EMBL/GenBank/DDBJ whole genome shotgun (WGS) entry which is preliminary data.</text>
</comment>
<dbReference type="Pfam" id="PF15259">
    <property type="entry name" value="GTSE1_N"/>
    <property type="match status" value="1"/>
</dbReference>
<accession>A0AAW0H0B7</accession>
<comment type="subcellular location">
    <subcellularLocation>
        <location evidence="1">Cytoplasm</location>
        <location evidence="1">Cytoskeleton</location>
    </subcellularLocation>
</comment>
<proteinExistence type="predicted"/>
<protein>
    <recommendedName>
        <fullName evidence="6">G2 and S phase-expressed protein 1 N-terminal domain-containing protein</fullName>
    </recommendedName>
</protein>
<evidence type="ECO:0000256" key="1">
    <source>
        <dbReference type="ARBA" id="ARBA00004245"/>
    </source>
</evidence>
<evidence type="ECO:0000259" key="6">
    <source>
        <dbReference type="Pfam" id="PF15259"/>
    </source>
</evidence>
<dbReference type="GO" id="GO:0008017">
    <property type="term" value="F:microtubule binding"/>
    <property type="evidence" value="ECO:0007669"/>
    <property type="project" value="TreeGrafter"/>
</dbReference>
<evidence type="ECO:0000256" key="5">
    <source>
        <dbReference type="SAM" id="MobiDB-lite"/>
    </source>
</evidence>
<feature type="compositionally biased region" description="Low complexity" evidence="5">
    <location>
        <begin position="494"/>
        <end position="513"/>
    </location>
</feature>
<keyword evidence="2" id="KW-0963">Cytoplasm</keyword>
<feature type="domain" description="G2 and S phase-expressed protein 1 N-terminal" evidence="6">
    <location>
        <begin position="201"/>
        <end position="341"/>
    </location>
</feature>
<dbReference type="Proteomes" id="UP001488838">
    <property type="component" value="Unassembled WGS sequence"/>
</dbReference>
<feature type="region of interest" description="Disordered" evidence="5">
    <location>
        <begin position="678"/>
        <end position="717"/>
    </location>
</feature>
<dbReference type="InterPro" id="IPR026657">
    <property type="entry name" value="DDA3/GTSE-1"/>
</dbReference>
<organism evidence="7 8">
    <name type="scientific">Myodes glareolus</name>
    <name type="common">Bank vole</name>
    <name type="synonym">Clethrionomys glareolus</name>
    <dbReference type="NCBI Taxonomy" id="447135"/>
    <lineage>
        <taxon>Eukaryota</taxon>
        <taxon>Metazoa</taxon>
        <taxon>Chordata</taxon>
        <taxon>Craniata</taxon>
        <taxon>Vertebrata</taxon>
        <taxon>Euteleostomi</taxon>
        <taxon>Mammalia</taxon>
        <taxon>Eutheria</taxon>
        <taxon>Euarchontoglires</taxon>
        <taxon>Glires</taxon>
        <taxon>Rodentia</taxon>
        <taxon>Myomorpha</taxon>
        <taxon>Muroidea</taxon>
        <taxon>Cricetidae</taxon>
        <taxon>Arvicolinae</taxon>
        <taxon>Myodes</taxon>
    </lineage>
</organism>
<keyword evidence="8" id="KW-1185">Reference proteome</keyword>
<dbReference type="GO" id="GO:0005881">
    <property type="term" value="C:cytoplasmic microtubule"/>
    <property type="evidence" value="ECO:0007669"/>
    <property type="project" value="TreeGrafter"/>
</dbReference>
<keyword evidence="4" id="KW-0206">Cytoskeleton</keyword>
<feature type="compositionally biased region" description="Polar residues" evidence="5">
    <location>
        <begin position="608"/>
        <end position="622"/>
    </location>
</feature>